<dbReference type="AlphaFoldDB" id="A0A2Z7C1D3"/>
<dbReference type="Proteomes" id="UP000250235">
    <property type="component" value="Unassembled WGS sequence"/>
</dbReference>
<reference evidence="2 3" key="1">
    <citation type="journal article" date="2015" name="Proc. Natl. Acad. Sci. U.S.A.">
        <title>The resurrection genome of Boea hygrometrica: A blueprint for survival of dehydration.</title>
        <authorList>
            <person name="Xiao L."/>
            <person name="Yang G."/>
            <person name="Zhang L."/>
            <person name="Yang X."/>
            <person name="Zhao S."/>
            <person name="Ji Z."/>
            <person name="Zhou Q."/>
            <person name="Hu M."/>
            <person name="Wang Y."/>
            <person name="Chen M."/>
            <person name="Xu Y."/>
            <person name="Jin H."/>
            <person name="Xiao X."/>
            <person name="Hu G."/>
            <person name="Bao F."/>
            <person name="Hu Y."/>
            <person name="Wan P."/>
            <person name="Li L."/>
            <person name="Deng X."/>
            <person name="Kuang T."/>
            <person name="Xiang C."/>
            <person name="Zhu J.K."/>
            <person name="Oliver M.J."/>
            <person name="He Y."/>
        </authorList>
    </citation>
    <scope>NUCLEOTIDE SEQUENCE [LARGE SCALE GENOMIC DNA]</scope>
    <source>
        <strain evidence="3">cv. XS01</strain>
    </source>
</reference>
<accession>A0A2Z7C1D3</accession>
<feature type="compositionally biased region" description="Low complexity" evidence="1">
    <location>
        <begin position="26"/>
        <end position="42"/>
    </location>
</feature>
<evidence type="ECO:0000313" key="2">
    <source>
        <dbReference type="EMBL" id="KZV40336.1"/>
    </source>
</evidence>
<keyword evidence="3" id="KW-1185">Reference proteome</keyword>
<organism evidence="2 3">
    <name type="scientific">Dorcoceras hygrometricum</name>
    <dbReference type="NCBI Taxonomy" id="472368"/>
    <lineage>
        <taxon>Eukaryota</taxon>
        <taxon>Viridiplantae</taxon>
        <taxon>Streptophyta</taxon>
        <taxon>Embryophyta</taxon>
        <taxon>Tracheophyta</taxon>
        <taxon>Spermatophyta</taxon>
        <taxon>Magnoliopsida</taxon>
        <taxon>eudicotyledons</taxon>
        <taxon>Gunneridae</taxon>
        <taxon>Pentapetalae</taxon>
        <taxon>asterids</taxon>
        <taxon>lamiids</taxon>
        <taxon>Lamiales</taxon>
        <taxon>Gesneriaceae</taxon>
        <taxon>Didymocarpoideae</taxon>
        <taxon>Trichosporeae</taxon>
        <taxon>Loxocarpinae</taxon>
        <taxon>Dorcoceras</taxon>
    </lineage>
</organism>
<name>A0A2Z7C1D3_9LAMI</name>
<proteinExistence type="predicted"/>
<protein>
    <submittedName>
        <fullName evidence="2">Uncharacterized protein</fullName>
    </submittedName>
</protein>
<sequence length="142" mass="16388">MDPSKPKIQTAKDYKLPKITSKELVQLSQPTTPTKTPSQRPSGPFPPLTSNFNKFSPLQNLPELPYKSVCKRKGHKYCSRVAPLKKVDEKTSVRDDVGATTVLWQKYIDYTVHQQRENEKKYEAIDRHYRGAFHESRLLSLD</sequence>
<gene>
    <name evidence="2" type="ORF">F511_45059</name>
</gene>
<feature type="region of interest" description="Disordered" evidence="1">
    <location>
        <begin position="1"/>
        <end position="52"/>
    </location>
</feature>
<evidence type="ECO:0000313" key="3">
    <source>
        <dbReference type="Proteomes" id="UP000250235"/>
    </source>
</evidence>
<evidence type="ECO:0000256" key="1">
    <source>
        <dbReference type="SAM" id="MobiDB-lite"/>
    </source>
</evidence>
<dbReference type="EMBL" id="KV000419">
    <property type="protein sequence ID" value="KZV40336.1"/>
    <property type="molecule type" value="Genomic_DNA"/>
</dbReference>